<proteinExistence type="predicted"/>
<accession>A0ABP8ZKB3</accession>
<dbReference type="Proteomes" id="UP001500822">
    <property type="component" value="Unassembled WGS sequence"/>
</dbReference>
<evidence type="ECO:0000313" key="1">
    <source>
        <dbReference type="EMBL" id="GAA4758409.1"/>
    </source>
</evidence>
<name>A0ABP8ZKB3_9ACTN</name>
<keyword evidence="2" id="KW-1185">Reference proteome</keyword>
<comment type="caution">
    <text evidence="1">The sequence shown here is derived from an EMBL/GenBank/DDBJ whole genome shotgun (WGS) entry which is preliminary data.</text>
</comment>
<dbReference type="EMBL" id="BAABIE010000023">
    <property type="protein sequence ID" value="GAA4758409.1"/>
    <property type="molecule type" value="Genomic_DNA"/>
</dbReference>
<protein>
    <submittedName>
        <fullName evidence="1">Uncharacterized protein</fullName>
    </submittedName>
</protein>
<evidence type="ECO:0000313" key="2">
    <source>
        <dbReference type="Proteomes" id="UP001500822"/>
    </source>
</evidence>
<sequence length="131" mass="15185">MVDFKKWQFWRMLDTDGSLAWVAVSRPDAHARIDRVKFWTLLPGQERLIANWFVSADHQLPEGERQWEHDSIDAWDFCDAAAAVPEPSKDDVARITRPEQVLTFDQIDSIPLVKVTGKRDLDKILRARASR</sequence>
<dbReference type="RefSeq" id="WP_345314386.1">
    <property type="nucleotide sequence ID" value="NZ_BAABIE010000023.1"/>
</dbReference>
<reference evidence="2" key="1">
    <citation type="journal article" date="2019" name="Int. J. Syst. Evol. Microbiol.">
        <title>The Global Catalogue of Microorganisms (GCM) 10K type strain sequencing project: providing services to taxonomists for standard genome sequencing and annotation.</title>
        <authorList>
            <consortium name="The Broad Institute Genomics Platform"/>
            <consortium name="The Broad Institute Genome Sequencing Center for Infectious Disease"/>
            <person name="Wu L."/>
            <person name="Ma J."/>
        </authorList>
    </citation>
    <scope>NUCLEOTIDE SEQUENCE [LARGE SCALE GENOMIC DNA]</scope>
    <source>
        <strain evidence="2">JCM 18077</strain>
    </source>
</reference>
<gene>
    <name evidence="1" type="ORF">GCM10023217_33590</name>
</gene>
<organism evidence="1 2">
    <name type="scientific">Gordonia alkaliphila</name>
    <dbReference type="NCBI Taxonomy" id="1053547"/>
    <lineage>
        <taxon>Bacteria</taxon>
        <taxon>Bacillati</taxon>
        <taxon>Actinomycetota</taxon>
        <taxon>Actinomycetes</taxon>
        <taxon>Mycobacteriales</taxon>
        <taxon>Gordoniaceae</taxon>
        <taxon>Gordonia</taxon>
    </lineage>
</organism>